<evidence type="ECO:0000256" key="6">
    <source>
        <dbReference type="ARBA" id="ARBA00022840"/>
    </source>
</evidence>
<comment type="subcellular location">
    <subcellularLocation>
        <location evidence="1 8">Cytoplasm</location>
    </subcellularLocation>
</comment>
<evidence type="ECO:0000256" key="3">
    <source>
        <dbReference type="ARBA" id="ARBA00022598"/>
    </source>
</evidence>
<dbReference type="NCBIfam" id="TIGR02433">
    <property type="entry name" value="lysidine_TilS_C"/>
    <property type="match status" value="1"/>
</dbReference>
<feature type="binding site" evidence="8">
    <location>
        <begin position="27"/>
        <end position="32"/>
    </location>
    <ligand>
        <name>ATP</name>
        <dbReference type="ChEBI" id="CHEBI:30616"/>
    </ligand>
</feature>
<proteinExistence type="inferred from homology"/>
<dbReference type="EC" id="6.3.4.19" evidence="8"/>
<dbReference type="AlphaFoldDB" id="A0A495V434"/>
<dbReference type="PANTHER" id="PTHR43033">
    <property type="entry name" value="TRNA(ILE)-LYSIDINE SYNTHASE-RELATED"/>
    <property type="match status" value="1"/>
</dbReference>
<dbReference type="Pfam" id="PF11734">
    <property type="entry name" value="TilS_C"/>
    <property type="match status" value="1"/>
</dbReference>
<dbReference type="EMBL" id="RBXL01000001">
    <property type="protein sequence ID" value="RKT43325.1"/>
    <property type="molecule type" value="Genomic_DNA"/>
</dbReference>
<dbReference type="RefSeq" id="WP_120795920.1">
    <property type="nucleotide sequence ID" value="NZ_RBXL01000001.1"/>
</dbReference>
<evidence type="ECO:0000256" key="1">
    <source>
        <dbReference type="ARBA" id="ARBA00004496"/>
    </source>
</evidence>
<evidence type="ECO:0000256" key="5">
    <source>
        <dbReference type="ARBA" id="ARBA00022741"/>
    </source>
</evidence>
<evidence type="ECO:0000256" key="8">
    <source>
        <dbReference type="HAMAP-Rule" id="MF_01161"/>
    </source>
</evidence>
<comment type="catalytic activity">
    <reaction evidence="7 8">
        <text>cytidine(34) in tRNA(Ile2) + L-lysine + ATP = lysidine(34) in tRNA(Ile2) + AMP + diphosphate + H(+)</text>
        <dbReference type="Rhea" id="RHEA:43744"/>
        <dbReference type="Rhea" id="RHEA-COMP:10625"/>
        <dbReference type="Rhea" id="RHEA-COMP:10670"/>
        <dbReference type="ChEBI" id="CHEBI:15378"/>
        <dbReference type="ChEBI" id="CHEBI:30616"/>
        <dbReference type="ChEBI" id="CHEBI:32551"/>
        <dbReference type="ChEBI" id="CHEBI:33019"/>
        <dbReference type="ChEBI" id="CHEBI:82748"/>
        <dbReference type="ChEBI" id="CHEBI:83665"/>
        <dbReference type="ChEBI" id="CHEBI:456215"/>
        <dbReference type="EC" id="6.3.4.19"/>
    </reaction>
</comment>
<evidence type="ECO:0000256" key="4">
    <source>
        <dbReference type="ARBA" id="ARBA00022694"/>
    </source>
</evidence>
<protein>
    <recommendedName>
        <fullName evidence="8">tRNA(Ile)-lysidine synthase</fullName>
        <ecNumber evidence="8">6.3.4.19</ecNumber>
    </recommendedName>
    <alternativeName>
        <fullName evidence="8">tRNA(Ile)-2-lysyl-cytidine synthase</fullName>
    </alternativeName>
    <alternativeName>
        <fullName evidence="8">tRNA(Ile)-lysidine synthetase</fullName>
    </alternativeName>
</protein>
<comment type="similarity">
    <text evidence="8">Belongs to the tRNA(Ile)-lysidine synthase family.</text>
</comment>
<keyword evidence="5 8" id="KW-0547">Nucleotide-binding</keyword>
<dbReference type="InterPro" id="IPR011063">
    <property type="entry name" value="TilS/TtcA_N"/>
</dbReference>
<dbReference type="InterPro" id="IPR015262">
    <property type="entry name" value="tRNA_Ile_lys_synt_subst-bd"/>
</dbReference>
<dbReference type="SUPFAM" id="SSF52402">
    <property type="entry name" value="Adenine nucleotide alpha hydrolases-like"/>
    <property type="match status" value="1"/>
</dbReference>
<keyword evidence="2 8" id="KW-0963">Cytoplasm</keyword>
<dbReference type="InterPro" id="IPR014729">
    <property type="entry name" value="Rossmann-like_a/b/a_fold"/>
</dbReference>
<comment type="caution">
    <text evidence="10">The sequence shown here is derived from an EMBL/GenBank/DDBJ whole genome shotgun (WGS) entry which is preliminary data.</text>
</comment>
<evidence type="ECO:0000256" key="7">
    <source>
        <dbReference type="ARBA" id="ARBA00048539"/>
    </source>
</evidence>
<dbReference type="GO" id="GO:0032267">
    <property type="term" value="F:tRNA(Ile)-lysidine synthase activity"/>
    <property type="evidence" value="ECO:0007669"/>
    <property type="project" value="UniProtKB-EC"/>
</dbReference>
<dbReference type="GO" id="GO:0005737">
    <property type="term" value="C:cytoplasm"/>
    <property type="evidence" value="ECO:0007669"/>
    <property type="project" value="UniProtKB-SubCell"/>
</dbReference>
<keyword evidence="11" id="KW-1185">Reference proteome</keyword>
<gene>
    <name evidence="8" type="primary">tilS</name>
    <name evidence="10" type="ORF">BDD21_0650</name>
</gene>
<dbReference type="SUPFAM" id="SSF56037">
    <property type="entry name" value="PheT/TilS domain"/>
    <property type="match status" value="1"/>
</dbReference>
<dbReference type="InterPro" id="IPR012094">
    <property type="entry name" value="tRNA_Ile_lys_synt"/>
</dbReference>
<keyword evidence="4 8" id="KW-0819">tRNA processing</keyword>
<evidence type="ECO:0000259" key="9">
    <source>
        <dbReference type="SMART" id="SM00977"/>
    </source>
</evidence>
<evidence type="ECO:0000256" key="2">
    <source>
        <dbReference type="ARBA" id="ARBA00022490"/>
    </source>
</evidence>
<dbReference type="HAMAP" id="MF_01161">
    <property type="entry name" value="tRNA_Ile_lys_synt"/>
    <property type="match status" value="1"/>
</dbReference>
<evidence type="ECO:0000313" key="11">
    <source>
        <dbReference type="Proteomes" id="UP000274556"/>
    </source>
</evidence>
<dbReference type="Gene3D" id="1.20.59.20">
    <property type="match status" value="1"/>
</dbReference>
<organism evidence="10 11">
    <name type="scientific">Thiocapsa rosea</name>
    <dbReference type="NCBI Taxonomy" id="69360"/>
    <lineage>
        <taxon>Bacteria</taxon>
        <taxon>Pseudomonadati</taxon>
        <taxon>Pseudomonadota</taxon>
        <taxon>Gammaproteobacteria</taxon>
        <taxon>Chromatiales</taxon>
        <taxon>Chromatiaceae</taxon>
        <taxon>Thiocapsa</taxon>
    </lineage>
</organism>
<dbReference type="SMART" id="SM00977">
    <property type="entry name" value="TilS_C"/>
    <property type="match status" value="1"/>
</dbReference>
<dbReference type="Pfam" id="PF01171">
    <property type="entry name" value="ATP_bind_3"/>
    <property type="match status" value="1"/>
</dbReference>
<dbReference type="SUPFAM" id="SSF82829">
    <property type="entry name" value="MesJ substrate recognition domain-like"/>
    <property type="match status" value="1"/>
</dbReference>
<name>A0A495V434_9GAMM</name>
<dbReference type="Proteomes" id="UP000274556">
    <property type="component" value="Unassembled WGS sequence"/>
</dbReference>
<keyword evidence="3 8" id="KW-0436">Ligase</keyword>
<sequence length="459" mass="50159">MTGRVPERLAEALCRLGPFGDCWVAFSGGTDSTALLHAAAARADDVPGTLRAIHIDHGLQPDSPLWADHCRRICDVLGVPLVVRCLHLKPIPGESLEATAREARYRALAAVLRPGDLMLTAHNQDDQAETLLLALLRGSGVHGLAAMPRESELGQGRLVRPLLDVPRATLAQYVRFFGLSWIEDPSNASLRMDRNYLRNRVVPVLRARWPGLSATLSRSAGHCAEAAHLVDGLASELMDRCAGAHPGTLGIRALGGLGGSRRKAVLRLWLRRRGFALPDARHLERILDEVLPACADADPLVAWFGCEVRRYRDDLFALAPLPPPPGALMIRRAPSGVPPVLALPKGLGWLQWADASGGSEQARRAEMATTTRVCFGSIGQTCRPRPTSRRRTLKNLFQETGIPRWLRPYVPLVFSGETLIAVAGVCGCCDESRDQAAHEIPQWLGHPWEDLGLFRHRAE</sequence>
<dbReference type="InterPro" id="IPR012796">
    <property type="entry name" value="Lysidine-tRNA-synth_C"/>
</dbReference>
<keyword evidence="6 8" id="KW-0067">ATP-binding</keyword>
<comment type="function">
    <text evidence="8">Ligates lysine onto the cytidine present at position 34 of the AUA codon-specific tRNA(Ile) that contains the anticodon CAU, in an ATP-dependent manner. Cytidine is converted to lysidine, thus changing the amino acid specificity of the tRNA from methionine to isoleucine.</text>
</comment>
<dbReference type="GO" id="GO:0006400">
    <property type="term" value="P:tRNA modification"/>
    <property type="evidence" value="ECO:0007669"/>
    <property type="project" value="UniProtKB-UniRule"/>
</dbReference>
<dbReference type="Pfam" id="PF09179">
    <property type="entry name" value="TilS"/>
    <property type="match status" value="1"/>
</dbReference>
<dbReference type="NCBIfam" id="TIGR02432">
    <property type="entry name" value="lysidine_TilS_N"/>
    <property type="match status" value="1"/>
</dbReference>
<dbReference type="OrthoDB" id="9807403at2"/>
<accession>A0A495V434</accession>
<comment type="domain">
    <text evidence="8">The N-terminal region contains the highly conserved SGGXDS motif, predicted to be a P-loop motif involved in ATP binding.</text>
</comment>
<feature type="domain" description="Lysidine-tRNA(Ile) synthetase C-terminal" evidence="9">
    <location>
        <begin position="371"/>
        <end position="443"/>
    </location>
</feature>
<dbReference type="GO" id="GO:0005524">
    <property type="term" value="F:ATP binding"/>
    <property type="evidence" value="ECO:0007669"/>
    <property type="project" value="UniProtKB-UniRule"/>
</dbReference>
<dbReference type="Gene3D" id="3.40.50.620">
    <property type="entry name" value="HUPs"/>
    <property type="match status" value="1"/>
</dbReference>
<dbReference type="CDD" id="cd01992">
    <property type="entry name" value="TilS_N"/>
    <property type="match status" value="1"/>
</dbReference>
<dbReference type="PANTHER" id="PTHR43033:SF1">
    <property type="entry name" value="TRNA(ILE)-LYSIDINE SYNTHASE-RELATED"/>
    <property type="match status" value="1"/>
</dbReference>
<dbReference type="InterPro" id="IPR012795">
    <property type="entry name" value="tRNA_Ile_lys_synt_N"/>
</dbReference>
<evidence type="ECO:0000313" key="10">
    <source>
        <dbReference type="EMBL" id="RKT43325.1"/>
    </source>
</evidence>
<reference evidence="10 11" key="1">
    <citation type="submission" date="2018-10" db="EMBL/GenBank/DDBJ databases">
        <title>Genomic Encyclopedia of Archaeal and Bacterial Type Strains, Phase II (KMG-II): from individual species to whole genera.</title>
        <authorList>
            <person name="Goeker M."/>
        </authorList>
    </citation>
    <scope>NUCLEOTIDE SEQUENCE [LARGE SCALE GENOMIC DNA]</scope>
    <source>
        <strain evidence="10 11">DSM 235</strain>
    </source>
</reference>